<comment type="caution">
    <text evidence="14">The sequence shown here is derived from an EMBL/GenBank/DDBJ whole genome shotgun (WGS) entry which is preliminary data.</text>
</comment>
<dbReference type="HAMAP" id="MF_01463_B">
    <property type="entry name" value="SecD_B"/>
    <property type="match status" value="1"/>
</dbReference>
<keyword evidence="7 9" id="KW-0811">Translocation</keyword>
<evidence type="ECO:0000256" key="6">
    <source>
        <dbReference type="ARBA" id="ARBA00022989"/>
    </source>
</evidence>
<evidence type="ECO:0000313" key="15">
    <source>
        <dbReference type="Proteomes" id="UP001426770"/>
    </source>
</evidence>
<comment type="subunit">
    <text evidence="9">Forms a complex with SecF. Part of the essential Sec protein translocation apparatus which comprises SecA, SecYEG and auxiliary proteins SecDF. Other proteins may also be involved.</text>
</comment>
<comment type="function">
    <text evidence="9">Part of the Sec protein translocase complex. Interacts with the SecYEG preprotein conducting channel. SecDF uses the proton motive force (PMF) to complete protein translocation after the ATP-dependent function of SecA.</text>
</comment>
<dbReference type="PANTHER" id="PTHR30081">
    <property type="entry name" value="PROTEIN-EXPORT MEMBRANE PROTEIN SEC"/>
    <property type="match status" value="1"/>
</dbReference>
<keyword evidence="6 9" id="KW-1133">Transmembrane helix</keyword>
<keyword evidence="15" id="KW-1185">Reference proteome</keyword>
<proteinExistence type="inferred from homology"/>
<keyword evidence="5 9" id="KW-0653">Protein transport</keyword>
<evidence type="ECO:0000259" key="13">
    <source>
        <dbReference type="Pfam" id="PF22599"/>
    </source>
</evidence>
<dbReference type="InterPro" id="IPR022813">
    <property type="entry name" value="SecD/SecF_arch_bac"/>
</dbReference>
<dbReference type="Pfam" id="PF21760">
    <property type="entry name" value="SecD_1st"/>
    <property type="match status" value="1"/>
</dbReference>
<dbReference type="Gene3D" id="3.30.1360.200">
    <property type="match status" value="1"/>
</dbReference>
<evidence type="ECO:0000256" key="5">
    <source>
        <dbReference type="ARBA" id="ARBA00022927"/>
    </source>
</evidence>
<feature type="domain" description="SecDF P1 head subdomain" evidence="13">
    <location>
        <begin position="256"/>
        <end position="366"/>
    </location>
</feature>
<keyword evidence="4 9" id="KW-0812">Transmembrane</keyword>
<dbReference type="InterPro" id="IPR048634">
    <property type="entry name" value="SecD_SecF_C"/>
</dbReference>
<dbReference type="SUPFAM" id="SSF82866">
    <property type="entry name" value="Multidrug efflux transporter AcrB transmembrane domain"/>
    <property type="match status" value="1"/>
</dbReference>
<dbReference type="InterPro" id="IPR054384">
    <property type="entry name" value="SecDF_P1_head"/>
</dbReference>
<evidence type="ECO:0000256" key="1">
    <source>
        <dbReference type="ARBA" id="ARBA00004651"/>
    </source>
</evidence>
<feature type="transmembrane region" description="Helical" evidence="9">
    <location>
        <begin position="442"/>
        <end position="463"/>
    </location>
</feature>
<dbReference type="PANTHER" id="PTHR30081:SF1">
    <property type="entry name" value="PROTEIN TRANSLOCASE SUBUNIT SECD"/>
    <property type="match status" value="1"/>
</dbReference>
<evidence type="ECO:0000259" key="11">
    <source>
        <dbReference type="Pfam" id="PF02355"/>
    </source>
</evidence>
<feature type="transmembrane region" description="Helical" evidence="9">
    <location>
        <begin position="12"/>
        <end position="37"/>
    </location>
</feature>
<sequence>MARVKNGARRALTWLGAIVVGLYGLLALGVVTGGAGWTPSLALDLAGGREIVLTPTLIEGAEQTVDQSDLDQAVDIIRRRIDASGVAEAEISTQGQNVVVALPGNPSDETVALVRQSAQLQFRPVLVAGAPTASTITDPSATPSPEASASAEPSAEPSEVPSAEASAVPEASASAEPTAEATASAEPSAEPSASPSAEATPDAEPTDASSLEWITTEVQERYDALDCTLPENLSGVTPGDPAAADVACDQYGLAKYILGPVEMDGSDIDTATSGPELSQQGTLTGRFEVRLELTGDGGSTFAQITERISTLESPRDQFAMVLDGVVISAPGVSGPITGGQASITGTFTQESAQQLANQLKFGALPITLEVQSEQQISATLGADQLQKGLIAGAIGLVLVVIYSLIQYRALGLVTVGSLVIAGALTYVLIALLSWLIDYRLSLAGVAGLIVAIGVTADSFIVYFERVRDELREGRSLNAAIEHGWRRARRTILASDAINLLAAVVLYVLAVGGVRGFAFTLGLTTIVDVIVVMMFTHPVLALLGKTKFFGSGHPWSGLDPRQLGRDTIYKGRGRVAINPTQPTLAERKAAAAAAGARPEGEDA</sequence>
<dbReference type="RefSeq" id="WP_345378138.1">
    <property type="nucleotide sequence ID" value="NZ_BAABRR010000001.1"/>
</dbReference>
<evidence type="ECO:0000256" key="3">
    <source>
        <dbReference type="ARBA" id="ARBA00022475"/>
    </source>
</evidence>
<evidence type="ECO:0000256" key="9">
    <source>
        <dbReference type="HAMAP-Rule" id="MF_01463"/>
    </source>
</evidence>
<feature type="transmembrane region" description="Helical" evidence="9">
    <location>
        <begin position="412"/>
        <end position="436"/>
    </location>
</feature>
<evidence type="ECO:0000256" key="10">
    <source>
        <dbReference type="SAM" id="MobiDB-lite"/>
    </source>
</evidence>
<evidence type="ECO:0000256" key="7">
    <source>
        <dbReference type="ARBA" id="ARBA00023010"/>
    </source>
</evidence>
<reference evidence="14 15" key="1">
    <citation type="submission" date="2024-02" db="EMBL/GenBank/DDBJ databases">
        <title>Lysinimicrobium sediminis NBRC 112286.</title>
        <authorList>
            <person name="Ichikawa N."/>
            <person name="Katano-Makiyama Y."/>
            <person name="Hidaka K."/>
        </authorList>
    </citation>
    <scope>NUCLEOTIDE SEQUENCE [LARGE SCALE GENOMIC DNA]</scope>
    <source>
        <strain evidence="14 15">NBRC 112286</strain>
    </source>
</reference>
<dbReference type="EMBL" id="BAABRR010000001">
    <property type="protein sequence ID" value="GAA5517834.1"/>
    <property type="molecule type" value="Genomic_DNA"/>
</dbReference>
<dbReference type="Pfam" id="PF02355">
    <property type="entry name" value="SecD_SecF_C"/>
    <property type="match status" value="1"/>
</dbReference>
<feature type="region of interest" description="Disordered" evidence="10">
    <location>
        <begin position="133"/>
        <end position="208"/>
    </location>
</feature>
<dbReference type="InterPro" id="IPR005791">
    <property type="entry name" value="SecD"/>
</dbReference>
<name>A0ABP9WDU4_9MICO</name>
<evidence type="ECO:0000256" key="4">
    <source>
        <dbReference type="ARBA" id="ARBA00022692"/>
    </source>
</evidence>
<dbReference type="InterPro" id="IPR048631">
    <property type="entry name" value="SecD_1st"/>
</dbReference>
<protein>
    <recommendedName>
        <fullName evidence="9">Protein translocase subunit SecD</fullName>
    </recommendedName>
</protein>
<keyword evidence="3 9" id="KW-1003">Cell membrane</keyword>
<keyword evidence="2 9" id="KW-0813">Transport</keyword>
<dbReference type="NCBIfam" id="TIGR01129">
    <property type="entry name" value="secD"/>
    <property type="match status" value="1"/>
</dbReference>
<organism evidence="14 15">
    <name type="scientific">Demequina sediminis</name>
    <dbReference type="NCBI Taxonomy" id="1930058"/>
    <lineage>
        <taxon>Bacteria</taxon>
        <taxon>Bacillati</taxon>
        <taxon>Actinomycetota</taxon>
        <taxon>Actinomycetes</taxon>
        <taxon>Micrococcales</taxon>
        <taxon>Demequinaceae</taxon>
        <taxon>Demequina</taxon>
    </lineage>
</organism>
<feature type="transmembrane region" description="Helical" evidence="9">
    <location>
        <begin position="516"/>
        <end position="542"/>
    </location>
</feature>
<feature type="transmembrane region" description="Helical" evidence="9">
    <location>
        <begin position="388"/>
        <end position="405"/>
    </location>
</feature>
<comment type="similarity">
    <text evidence="9">Belongs to the SecD/SecF family. SecD subfamily.</text>
</comment>
<keyword evidence="8 9" id="KW-0472">Membrane</keyword>
<evidence type="ECO:0000256" key="8">
    <source>
        <dbReference type="ARBA" id="ARBA00023136"/>
    </source>
</evidence>
<dbReference type="Proteomes" id="UP001426770">
    <property type="component" value="Unassembled WGS sequence"/>
</dbReference>
<accession>A0ABP9WDU4</accession>
<comment type="subcellular location">
    <subcellularLocation>
        <location evidence="1 9">Cell membrane</location>
        <topology evidence="1 9">Multi-pass membrane protein</topology>
    </subcellularLocation>
</comment>
<gene>
    <name evidence="9 14" type="primary">secD</name>
    <name evidence="14" type="ORF">Lsed01_00250</name>
</gene>
<feature type="transmembrane region" description="Helical" evidence="9">
    <location>
        <begin position="491"/>
        <end position="510"/>
    </location>
</feature>
<feature type="domain" description="Protein translocase subunit SecDF P1" evidence="12">
    <location>
        <begin position="70"/>
        <end position="125"/>
    </location>
</feature>
<dbReference type="Gene3D" id="3.30.70.3220">
    <property type="match status" value="1"/>
</dbReference>
<evidence type="ECO:0000256" key="2">
    <source>
        <dbReference type="ARBA" id="ARBA00022448"/>
    </source>
</evidence>
<dbReference type="NCBIfam" id="TIGR00916">
    <property type="entry name" value="2A0604s01"/>
    <property type="match status" value="1"/>
</dbReference>
<feature type="compositionally biased region" description="Low complexity" evidence="10">
    <location>
        <begin position="137"/>
        <end position="203"/>
    </location>
</feature>
<dbReference type="InterPro" id="IPR055344">
    <property type="entry name" value="SecD_SecF_C_bact"/>
</dbReference>
<evidence type="ECO:0000259" key="12">
    <source>
        <dbReference type="Pfam" id="PF21760"/>
    </source>
</evidence>
<evidence type="ECO:0000313" key="14">
    <source>
        <dbReference type="EMBL" id="GAA5517834.1"/>
    </source>
</evidence>
<dbReference type="Pfam" id="PF22599">
    <property type="entry name" value="SecDF_P1_head"/>
    <property type="match status" value="1"/>
</dbReference>
<feature type="domain" description="Protein export membrane protein SecD/SecF C-terminal" evidence="11">
    <location>
        <begin position="368"/>
        <end position="544"/>
    </location>
</feature>